<dbReference type="InterPro" id="IPR013785">
    <property type="entry name" value="Aldolase_TIM"/>
</dbReference>
<evidence type="ECO:0008006" key="3">
    <source>
        <dbReference type="Google" id="ProtNLM"/>
    </source>
</evidence>
<dbReference type="Proteomes" id="UP000003100">
    <property type="component" value="Unassembled WGS sequence"/>
</dbReference>
<evidence type="ECO:0000313" key="1">
    <source>
        <dbReference type="EMBL" id="EEG48747.1"/>
    </source>
</evidence>
<sequence>MKQNLIVMLTFNDETVKNAKECFLACKDLPVKDWGFKDIGLPRDEMVDLVKTMKAEGKVTNLEIVSLSEEEGLAGAKIAVEAGFDVLMGTVYYDSIRDYLKGTGVKYYPFCGKVYGHPSILDGTIEEVTAHARELEAKGVDGIDLLSYRYTGDAVTLLGEVVKAVNIPVVSAGSIDTYERIMEVVGTGADGMTMGSALFAQKFKKDGSFRENLELVCDYMAKH</sequence>
<gene>
    <name evidence="1" type="ORF">RUMHYD_02343</name>
</gene>
<dbReference type="GeneID" id="86820773"/>
<dbReference type="HOGENOM" id="CLU_109230_0_0_9"/>
<dbReference type="eggNOG" id="COG2070">
    <property type="taxonomic scope" value="Bacteria"/>
</dbReference>
<organism evidence="1 2">
    <name type="scientific">Blautia hydrogenotrophica (strain DSM 10507 / JCM 14656 / S5a33)</name>
    <name type="common">Ruminococcus hydrogenotrophicus</name>
    <dbReference type="NCBI Taxonomy" id="476272"/>
    <lineage>
        <taxon>Bacteria</taxon>
        <taxon>Bacillati</taxon>
        <taxon>Bacillota</taxon>
        <taxon>Clostridia</taxon>
        <taxon>Lachnospirales</taxon>
        <taxon>Lachnospiraceae</taxon>
        <taxon>Blautia</taxon>
    </lineage>
</organism>
<dbReference type="Gene3D" id="3.20.20.70">
    <property type="entry name" value="Aldolase class I"/>
    <property type="match status" value="1"/>
</dbReference>
<dbReference type="PATRIC" id="fig|476272.21.peg.1778"/>
<accession>C0CNA5</accession>
<reference evidence="1 2" key="2">
    <citation type="submission" date="2009-02" db="EMBL/GenBank/DDBJ databases">
        <title>Draft genome sequence of Blautia hydrogenotrophica DSM 10507 (Ruminococcus hydrogenotrophicus DSM 10507).</title>
        <authorList>
            <person name="Sudarsanam P."/>
            <person name="Ley R."/>
            <person name="Guruge J."/>
            <person name="Turnbaugh P.J."/>
            <person name="Mahowald M."/>
            <person name="Liep D."/>
            <person name="Gordon J."/>
        </authorList>
    </citation>
    <scope>NUCLEOTIDE SEQUENCE [LARGE SCALE GENOMIC DNA]</scope>
    <source>
        <strain evidence="2">DSM 10507 / JCM 14656 / S5a33</strain>
    </source>
</reference>
<dbReference type="SUPFAM" id="SSF51412">
    <property type="entry name" value="Inosine monophosphate dehydrogenase (IMPDH)"/>
    <property type="match status" value="1"/>
</dbReference>
<name>C0CNA5_BLAHS</name>
<evidence type="ECO:0000313" key="2">
    <source>
        <dbReference type="Proteomes" id="UP000003100"/>
    </source>
</evidence>
<dbReference type="AlphaFoldDB" id="C0CNA5"/>
<protein>
    <recommendedName>
        <fullName evidence="3">1-(5-phosphoribosyl)-5-[(5-phosphoribosylamino)me thylideneamino] imidazole-4-carboxamide isomerase</fullName>
    </recommendedName>
</protein>
<proteinExistence type="predicted"/>
<dbReference type="RefSeq" id="WP_005949627.1">
    <property type="nucleotide sequence ID" value="NZ_CP136423.1"/>
</dbReference>
<reference evidence="1 2" key="1">
    <citation type="submission" date="2009-01" db="EMBL/GenBank/DDBJ databases">
        <authorList>
            <person name="Fulton L."/>
            <person name="Clifton S."/>
            <person name="Fulton B."/>
            <person name="Xu J."/>
            <person name="Minx P."/>
            <person name="Pepin K.H."/>
            <person name="Johnson M."/>
            <person name="Bhonagiri V."/>
            <person name="Nash W.E."/>
            <person name="Mardis E.R."/>
            <person name="Wilson R.K."/>
        </authorList>
    </citation>
    <scope>NUCLEOTIDE SEQUENCE [LARGE SCALE GENOMIC DNA]</scope>
    <source>
        <strain evidence="2">DSM 10507 / JCM 14656 / S5a33</strain>
    </source>
</reference>
<keyword evidence="2" id="KW-1185">Reference proteome</keyword>
<comment type="caution">
    <text evidence="1">The sequence shown here is derived from an EMBL/GenBank/DDBJ whole genome shotgun (WGS) entry which is preliminary data.</text>
</comment>
<dbReference type="EMBL" id="ACBZ01000125">
    <property type="protein sequence ID" value="EEG48747.1"/>
    <property type="molecule type" value="Genomic_DNA"/>
</dbReference>